<dbReference type="PANTHER" id="PTHR12526">
    <property type="entry name" value="GLYCOSYLTRANSFERASE"/>
    <property type="match status" value="1"/>
</dbReference>
<dbReference type="GO" id="GO:0016757">
    <property type="term" value="F:glycosyltransferase activity"/>
    <property type="evidence" value="ECO:0007669"/>
    <property type="project" value="InterPro"/>
</dbReference>
<feature type="domain" description="Glycosyl transferase family 1" evidence="1">
    <location>
        <begin position="193"/>
        <end position="342"/>
    </location>
</feature>
<dbReference type="CDD" id="cd03801">
    <property type="entry name" value="GT4_PimA-like"/>
    <property type="match status" value="1"/>
</dbReference>
<dbReference type="Pfam" id="PF13439">
    <property type="entry name" value="Glyco_transf_4"/>
    <property type="match status" value="1"/>
</dbReference>
<accession>A0A0W8F7R3</accession>
<dbReference type="InterPro" id="IPR001296">
    <property type="entry name" value="Glyco_trans_1"/>
</dbReference>
<reference evidence="3" key="1">
    <citation type="journal article" date="2015" name="Proc. Natl. Acad. Sci. U.S.A.">
        <title>Networks of energetic and metabolic interactions define dynamics in microbial communities.</title>
        <authorList>
            <person name="Embree M."/>
            <person name="Liu J.K."/>
            <person name="Al-Bassam M.M."/>
            <person name="Zengler K."/>
        </authorList>
    </citation>
    <scope>NUCLEOTIDE SEQUENCE</scope>
</reference>
<comment type="caution">
    <text evidence="3">The sequence shown here is derived from an EMBL/GenBank/DDBJ whole genome shotgun (WGS) entry which is preliminary data.</text>
</comment>
<evidence type="ECO:0000313" key="3">
    <source>
        <dbReference type="EMBL" id="KUG16916.1"/>
    </source>
</evidence>
<dbReference type="Gene3D" id="3.40.50.2000">
    <property type="entry name" value="Glycogen Phosphorylase B"/>
    <property type="match status" value="2"/>
</dbReference>
<evidence type="ECO:0000259" key="2">
    <source>
        <dbReference type="Pfam" id="PF13439"/>
    </source>
</evidence>
<name>A0A0W8F7R3_9ZZZZ</name>
<dbReference type="PANTHER" id="PTHR12526:SF630">
    <property type="entry name" value="GLYCOSYLTRANSFERASE"/>
    <property type="match status" value="1"/>
</dbReference>
<evidence type="ECO:0000259" key="1">
    <source>
        <dbReference type="Pfam" id="PF00534"/>
    </source>
</evidence>
<protein>
    <submittedName>
        <fullName evidence="3">Glycosyltransferase</fullName>
    </submittedName>
</protein>
<dbReference type="AlphaFoldDB" id="A0A0W8F7R3"/>
<sequence>MEIAYVYDAVYPWVKGGAEKRIYELSRRLAARGHVVHCYGMKWWQGEDEIEREGVRFHGICEPRPLYVNGKRSIGEAAYFAARLLSHPSKEAVVDCQNFPYLSCFSARLLNSWRKKNQKLFITWHEVWKDYWHEYLGRKGEMGRITELIAARLTDRNLAVSKRTARDLEGLGARGVRVVPNGIDWQKIEGIAPSPKSFDIVFAGRLAAHKNIHLLIQAVSIMKSELPDVRAAIIGDGPEMERLRSLTGKLGLEKNIEFCGFLENYDDALALMKSSRAFASPSTREGFGMAALDANACGLPVVTVEHRMNAVMDLVTENTGFICPPAPEDLAEGLLLALQESPRMRGPCLKLAQGYDWERICDLAEKIYEVE</sequence>
<feature type="domain" description="Glycosyltransferase subfamily 4-like N-terminal" evidence="2">
    <location>
        <begin position="16"/>
        <end position="184"/>
    </location>
</feature>
<keyword evidence="3" id="KW-0808">Transferase</keyword>
<dbReference type="SUPFAM" id="SSF53756">
    <property type="entry name" value="UDP-Glycosyltransferase/glycogen phosphorylase"/>
    <property type="match status" value="1"/>
</dbReference>
<gene>
    <name evidence="3" type="ORF">ASZ90_013425</name>
</gene>
<dbReference type="InterPro" id="IPR028098">
    <property type="entry name" value="Glyco_trans_4-like_N"/>
</dbReference>
<dbReference type="Pfam" id="PF00534">
    <property type="entry name" value="Glycos_transf_1"/>
    <property type="match status" value="1"/>
</dbReference>
<dbReference type="EMBL" id="LNQE01001474">
    <property type="protein sequence ID" value="KUG16916.1"/>
    <property type="molecule type" value="Genomic_DNA"/>
</dbReference>
<proteinExistence type="predicted"/>
<organism evidence="3">
    <name type="scientific">hydrocarbon metagenome</name>
    <dbReference type="NCBI Taxonomy" id="938273"/>
    <lineage>
        <taxon>unclassified sequences</taxon>
        <taxon>metagenomes</taxon>
        <taxon>ecological metagenomes</taxon>
    </lineage>
</organism>